<evidence type="ECO:0000313" key="2">
    <source>
        <dbReference type="EMBL" id="XDK32302.1"/>
    </source>
</evidence>
<dbReference type="InterPro" id="IPR001584">
    <property type="entry name" value="Integrase_cat-core"/>
</dbReference>
<dbReference type="EMBL" id="CP162599">
    <property type="protein sequence ID" value="XDK32302.1"/>
    <property type="molecule type" value="Genomic_DNA"/>
</dbReference>
<evidence type="ECO:0000259" key="1">
    <source>
        <dbReference type="PROSITE" id="PS50994"/>
    </source>
</evidence>
<dbReference type="PANTHER" id="PTHR35004:SF7">
    <property type="entry name" value="INTEGRASE PROTEIN"/>
    <property type="match status" value="1"/>
</dbReference>
<dbReference type="PANTHER" id="PTHR35004">
    <property type="entry name" value="TRANSPOSASE RV3428C-RELATED"/>
    <property type="match status" value="1"/>
</dbReference>
<protein>
    <submittedName>
        <fullName evidence="3">IS21 family transposase</fullName>
    </submittedName>
</protein>
<sequence>MPEINHIKKLRNIKSLSINEISKRTGFSWVTVKKYADEDQIPQEKNIVRKGMMYEDKWGEIVIDWLSEDYSLKKKLRRNNKNIFEGLKKMGFTGSYRTICNFIKEEWKEKILEDSEGLREEYERLTHPPAEAQVDFGVTEAIADGKTKDIHVLVMSFPYSNAGYVVPLPAENQECFLEGLKVLFNQAGFVPRKLRLDNLSAAVVKARGRGRETVFNETFLHFANHYGFEAQACNARKGNEKGHVENKVGYIRYNFFTPSPIMKDFAHLRDRLFEKCKEDQQRSHYIKGCLITDLFKAEKKYGLALPESEYPVFKQAMTSANKYGEVRIDETLVHVPKSYHYGKLQLILYWNTYKVVSLNGELLSKGPRPYMNQEREIPWQAILKNWRKKPRSVVYSRYFSYLPGRISYYLNIDSMKLRKERIDWLLNLIIHHDMREIDLRFYELLPEESLYNNHSRDSIKHPYDVDWNIYDSLRPTGQTDVNEGAQHD</sequence>
<gene>
    <name evidence="3" type="primary">istA</name>
    <name evidence="3" type="ORF">AB4Y30_08285</name>
    <name evidence="2" type="ORF">AB4Y30_15015</name>
</gene>
<reference evidence="3" key="1">
    <citation type="submission" date="2024-07" db="EMBL/GenBank/DDBJ databases">
        <title>Halotolerant mesophilic bacterium Ornithinibacillus sp. 4-3, sp. nov., isolated from soil.</title>
        <authorList>
            <person name="Sidarenka A.V."/>
            <person name="Guliayeva D.E."/>
            <person name="Leanovich S.I."/>
            <person name="Hileuskaya K.S."/>
            <person name="Akhremchuk A.E."/>
            <person name="Sikolenko M.A."/>
            <person name="Valentovich L.N."/>
        </authorList>
    </citation>
    <scope>NUCLEOTIDE SEQUENCE</scope>
    <source>
        <strain evidence="3">4-3</strain>
    </source>
</reference>
<accession>A0AB39HPK3</accession>
<organism evidence="3">
    <name type="scientific">Ornithinibacillus sp. 4-3</name>
    <dbReference type="NCBI Taxonomy" id="3231488"/>
    <lineage>
        <taxon>Bacteria</taxon>
        <taxon>Bacillati</taxon>
        <taxon>Bacillota</taxon>
        <taxon>Bacilli</taxon>
        <taxon>Bacillales</taxon>
        <taxon>Bacillaceae</taxon>
        <taxon>Ornithinibacillus</taxon>
    </lineage>
</organism>
<dbReference type="GO" id="GO:0015074">
    <property type="term" value="P:DNA integration"/>
    <property type="evidence" value="ECO:0007669"/>
    <property type="project" value="InterPro"/>
</dbReference>
<dbReference type="EMBL" id="CP162599">
    <property type="protein sequence ID" value="XDK34336.1"/>
    <property type="molecule type" value="Genomic_DNA"/>
</dbReference>
<dbReference type="RefSeq" id="WP_368653017.1">
    <property type="nucleotide sequence ID" value="NZ_CP162599.1"/>
</dbReference>
<evidence type="ECO:0000313" key="3">
    <source>
        <dbReference type="EMBL" id="XDK34336.1"/>
    </source>
</evidence>
<dbReference type="AlphaFoldDB" id="A0AB39HPK3"/>
<dbReference type="NCBIfam" id="NF033546">
    <property type="entry name" value="transpos_IS21"/>
    <property type="match status" value="1"/>
</dbReference>
<feature type="domain" description="Integrase catalytic" evidence="1">
    <location>
        <begin position="124"/>
        <end position="299"/>
    </location>
</feature>
<name>A0AB39HPK3_9BACI</name>
<dbReference type="PROSITE" id="PS50994">
    <property type="entry name" value="INTEGRASE"/>
    <property type="match status" value="1"/>
</dbReference>
<proteinExistence type="predicted"/>